<feature type="chain" id="PRO_5010216609" description="Peptidase S9 prolyl oligopeptidase catalytic domain-containing protein" evidence="2">
    <location>
        <begin position="30"/>
        <end position="456"/>
    </location>
</feature>
<evidence type="ECO:0008006" key="5">
    <source>
        <dbReference type="Google" id="ProtNLM"/>
    </source>
</evidence>
<sequence>MRRHLLRTVRLAILLCVLTLLQPIAAARAADGAGTVATPVVFTGEGGVRLHGTVVAPAGATTAPRAGVVMLPGAGPGGQAALLPAARAYARRGVVALVYDKRTVGYSMTHRDYGQLAADALAGVALLRARTDVAPHEVGLWGLSEGAWPASIAAGSGSGGSGEVAFLITAGAVGLTPARQQAWAYGEFLGHHHVSGSLTDALATTGSRQLVGAGLFPEADYDPVPAWRRVHVPVLAEWGALDREAAPQESARIIGAALDAGGNTHHVLRFVPDVRHNLNLTDDDGFDRIDALPADYAAYEAAWIGAVTRGAAPASAVVGTPDRQDRTSAPLTPLAWYETGWVQSAVLTLLVAGFGGTLLRGGRRLGRAAFRTAAAGLAALLGALGYLLFCVVTAANAIGPVVLGRPLPWLALQLLALGCVAGAVQVAFARRRDALPLLAAAAVFVPWALYWGLLLP</sequence>
<keyword evidence="1" id="KW-0812">Transmembrane</keyword>
<dbReference type="PANTHER" id="PTHR43265:SF1">
    <property type="entry name" value="ESTERASE ESTD"/>
    <property type="match status" value="1"/>
</dbReference>
<name>A0A1H7SVT7_STRJI</name>
<dbReference type="GO" id="GO:0052689">
    <property type="term" value="F:carboxylic ester hydrolase activity"/>
    <property type="evidence" value="ECO:0007669"/>
    <property type="project" value="TreeGrafter"/>
</dbReference>
<feature type="transmembrane region" description="Helical" evidence="1">
    <location>
        <begin position="407"/>
        <end position="428"/>
    </location>
</feature>
<organism evidence="3 4">
    <name type="scientific">Streptacidiphilus jiangxiensis</name>
    <dbReference type="NCBI Taxonomy" id="235985"/>
    <lineage>
        <taxon>Bacteria</taxon>
        <taxon>Bacillati</taxon>
        <taxon>Actinomycetota</taxon>
        <taxon>Actinomycetes</taxon>
        <taxon>Kitasatosporales</taxon>
        <taxon>Streptomycetaceae</taxon>
        <taxon>Streptacidiphilus</taxon>
    </lineage>
</organism>
<dbReference type="InterPro" id="IPR029058">
    <property type="entry name" value="AB_hydrolase_fold"/>
</dbReference>
<keyword evidence="4" id="KW-1185">Reference proteome</keyword>
<gene>
    <name evidence="3" type="ORF">SAMN05414137_112204</name>
</gene>
<feature type="transmembrane region" description="Helical" evidence="1">
    <location>
        <begin position="435"/>
        <end position="453"/>
    </location>
</feature>
<dbReference type="RefSeq" id="WP_052439451.1">
    <property type="nucleotide sequence ID" value="NZ_BBPN01000054.1"/>
</dbReference>
<accession>A0A1H7SVT7</accession>
<dbReference type="STRING" id="235985.SAMN05414137_112204"/>
<keyword evidence="2" id="KW-0732">Signal</keyword>
<protein>
    <recommendedName>
        <fullName evidence="5">Peptidase S9 prolyl oligopeptidase catalytic domain-containing protein</fullName>
    </recommendedName>
</protein>
<evidence type="ECO:0000313" key="3">
    <source>
        <dbReference type="EMBL" id="SEL75627.1"/>
    </source>
</evidence>
<dbReference type="InterPro" id="IPR053145">
    <property type="entry name" value="AB_hydrolase_Est10"/>
</dbReference>
<proteinExistence type="predicted"/>
<dbReference type="AlphaFoldDB" id="A0A1H7SVT7"/>
<evidence type="ECO:0000256" key="2">
    <source>
        <dbReference type="SAM" id="SignalP"/>
    </source>
</evidence>
<dbReference type="eggNOG" id="COG1073">
    <property type="taxonomic scope" value="Bacteria"/>
</dbReference>
<keyword evidence="1" id="KW-1133">Transmembrane helix</keyword>
<feature type="signal peptide" evidence="2">
    <location>
        <begin position="1"/>
        <end position="29"/>
    </location>
</feature>
<feature type="transmembrane region" description="Helical" evidence="1">
    <location>
        <begin position="341"/>
        <end position="361"/>
    </location>
</feature>
<dbReference type="Gene3D" id="3.40.50.1820">
    <property type="entry name" value="alpha/beta hydrolase"/>
    <property type="match status" value="1"/>
</dbReference>
<reference evidence="4" key="1">
    <citation type="submission" date="2016-10" db="EMBL/GenBank/DDBJ databases">
        <authorList>
            <person name="Varghese N."/>
        </authorList>
    </citation>
    <scope>NUCLEOTIDE SEQUENCE [LARGE SCALE GENOMIC DNA]</scope>
    <source>
        <strain evidence="4">DSM 45096 / BCRC 16803 / CGMCC 4.1857 / CIP 109030 / JCM 12277 / KCTC 19219 / NBRC 100920 / 33214</strain>
    </source>
</reference>
<dbReference type="PANTHER" id="PTHR43265">
    <property type="entry name" value="ESTERASE ESTD"/>
    <property type="match status" value="1"/>
</dbReference>
<dbReference type="SUPFAM" id="SSF53474">
    <property type="entry name" value="alpha/beta-Hydrolases"/>
    <property type="match status" value="1"/>
</dbReference>
<dbReference type="EMBL" id="FOAZ01000012">
    <property type="protein sequence ID" value="SEL75627.1"/>
    <property type="molecule type" value="Genomic_DNA"/>
</dbReference>
<dbReference type="Proteomes" id="UP000183015">
    <property type="component" value="Unassembled WGS sequence"/>
</dbReference>
<keyword evidence="1" id="KW-0472">Membrane</keyword>
<feature type="transmembrane region" description="Helical" evidence="1">
    <location>
        <begin position="373"/>
        <end position="395"/>
    </location>
</feature>
<evidence type="ECO:0000256" key="1">
    <source>
        <dbReference type="SAM" id="Phobius"/>
    </source>
</evidence>
<evidence type="ECO:0000313" key="4">
    <source>
        <dbReference type="Proteomes" id="UP000183015"/>
    </source>
</evidence>